<dbReference type="GeneID" id="16489507"/>
<reference evidence="1 2" key="1">
    <citation type="journal article" date="2013" name="Virus Genes">
        <title>The genome of a baculovirus isolated from Hemileuca sp. encodes a serpin ortholog.</title>
        <authorList>
            <person name="Rohrmann G.F."/>
            <person name="Erlandson M.A."/>
            <person name="Theilmann D.A."/>
        </authorList>
    </citation>
    <scope>NUCLEOTIDE SEQUENCE [LARGE SCALE GENOMIC DNA]</scope>
</reference>
<dbReference type="Pfam" id="PF07785">
    <property type="entry name" value="DUF1623"/>
    <property type="match status" value="1"/>
</dbReference>
<proteinExistence type="predicted"/>
<name>S5N9D3_9ABAC</name>
<accession>S5N9D3</accession>
<dbReference type="RefSeq" id="YP_008378321.1">
    <property type="nucleotide sequence ID" value="NC_021923.1"/>
</dbReference>
<protein>
    <recommendedName>
        <fullName evidence="3">Ac117</fullName>
    </recommendedName>
</protein>
<organism evidence="1 2">
    <name type="scientific">Hemileuca sp. nucleopolyhedrovirus</name>
    <dbReference type="NCBI Taxonomy" id="1367203"/>
    <lineage>
        <taxon>Viruses</taxon>
        <taxon>Viruses incertae sedis</taxon>
        <taxon>Naldaviricetes</taxon>
        <taxon>Lefavirales</taxon>
        <taxon>Baculoviridae</taxon>
        <taxon>Alphabaculovirus</taxon>
        <taxon>Alphabaculovirus heleucae</taxon>
        <taxon>Hemileuca species nucleopolyhedrovirus</taxon>
    </lineage>
</organism>
<gene>
    <name evidence="1" type="ORF">Hesp105</name>
</gene>
<dbReference type="EMBL" id="KF158713">
    <property type="protein sequence ID" value="AGR56857.1"/>
    <property type="molecule type" value="Genomic_DNA"/>
</dbReference>
<dbReference type="Proteomes" id="UP000203768">
    <property type="component" value="Segment"/>
</dbReference>
<evidence type="ECO:0000313" key="1">
    <source>
        <dbReference type="EMBL" id="AGR56857.1"/>
    </source>
</evidence>
<dbReference type="KEGG" id="vg:16489507"/>
<evidence type="ECO:0000313" key="2">
    <source>
        <dbReference type="Proteomes" id="UP000203768"/>
    </source>
</evidence>
<evidence type="ECO:0008006" key="3">
    <source>
        <dbReference type="Google" id="ProtNLM"/>
    </source>
</evidence>
<dbReference type="InterPro" id="IPR012428">
    <property type="entry name" value="AcMNPV_Orf117"/>
</dbReference>
<sequence length="109" mass="12719">MKLTAFVMYISNPQNLLQRSIYEKYLTFFDVVDAVMCDTGECLVTCVSRLNITSDLPICFETFITSERNDGICNFMIIDRDDYENLEKLQDSVFNTVEKFNDINLLPQY</sequence>
<keyword evidence="2" id="KW-1185">Reference proteome</keyword>
<dbReference type="OrthoDB" id="20453at10239"/>